<accession>A0ABP9LPT4</accession>
<dbReference type="Pfam" id="PF04264">
    <property type="entry name" value="YceI"/>
    <property type="match status" value="1"/>
</dbReference>
<dbReference type="EMBL" id="BAABKY010000004">
    <property type="protein sequence ID" value="GAA5080538.1"/>
    <property type="molecule type" value="Genomic_DNA"/>
</dbReference>
<evidence type="ECO:0000259" key="2">
    <source>
        <dbReference type="SMART" id="SM00867"/>
    </source>
</evidence>
<dbReference type="Proteomes" id="UP001501083">
    <property type="component" value="Unassembled WGS sequence"/>
</dbReference>
<evidence type="ECO:0000313" key="3">
    <source>
        <dbReference type="EMBL" id="GAA5080538.1"/>
    </source>
</evidence>
<sequence length="196" mass="21138">MPAFRFALRSTLSAALAAACSVAAAAPAVYEIDPAHTFPSFEADHMGMSSWRGKFNGSSGEIALDKAAGKGSVKVVIDASSIDFGLDAMNDKARGDELFDTAKFPQATYTGTLADFRDGMPTKVRGQLTLHGVTRPLDLDIARFKCMPHPLNKRDWCGADASATFRRDEFGIDAGKDWGFDMNVTLRIQVEAVAKQ</sequence>
<dbReference type="PROSITE" id="PS51257">
    <property type="entry name" value="PROKAR_LIPOPROTEIN"/>
    <property type="match status" value="1"/>
</dbReference>
<keyword evidence="1" id="KW-0732">Signal</keyword>
<feature type="signal peptide" evidence="1">
    <location>
        <begin position="1"/>
        <end position="25"/>
    </location>
</feature>
<proteinExistence type="predicted"/>
<dbReference type="PANTHER" id="PTHR34406:SF2">
    <property type="entry name" value="PERIPLASMIC PROTEIN"/>
    <property type="match status" value="1"/>
</dbReference>
<evidence type="ECO:0000313" key="4">
    <source>
        <dbReference type="Proteomes" id="UP001501083"/>
    </source>
</evidence>
<reference evidence="4" key="1">
    <citation type="journal article" date="2019" name="Int. J. Syst. Evol. Microbiol.">
        <title>The Global Catalogue of Microorganisms (GCM) 10K type strain sequencing project: providing services to taxonomists for standard genome sequencing and annotation.</title>
        <authorList>
            <consortium name="The Broad Institute Genomics Platform"/>
            <consortium name="The Broad Institute Genome Sequencing Center for Infectious Disease"/>
            <person name="Wu L."/>
            <person name="Ma J."/>
        </authorList>
    </citation>
    <scope>NUCLEOTIDE SEQUENCE [LARGE SCALE GENOMIC DNA]</scope>
    <source>
        <strain evidence="4">JCM 19212</strain>
    </source>
</reference>
<dbReference type="PANTHER" id="PTHR34406">
    <property type="entry name" value="PROTEIN YCEI"/>
    <property type="match status" value="1"/>
</dbReference>
<feature type="chain" id="PRO_5047358739" evidence="1">
    <location>
        <begin position="26"/>
        <end position="196"/>
    </location>
</feature>
<organism evidence="3 4">
    <name type="scientific">Lysobacter panacisoli</name>
    <dbReference type="NCBI Taxonomy" id="1255263"/>
    <lineage>
        <taxon>Bacteria</taxon>
        <taxon>Pseudomonadati</taxon>
        <taxon>Pseudomonadota</taxon>
        <taxon>Gammaproteobacteria</taxon>
        <taxon>Lysobacterales</taxon>
        <taxon>Lysobacteraceae</taxon>
        <taxon>Lysobacter</taxon>
    </lineage>
</organism>
<dbReference type="Gene3D" id="2.40.128.110">
    <property type="entry name" value="Lipid/polyisoprenoid-binding, YceI-like"/>
    <property type="match status" value="1"/>
</dbReference>
<name>A0ABP9LPT4_9GAMM</name>
<evidence type="ECO:0000256" key="1">
    <source>
        <dbReference type="SAM" id="SignalP"/>
    </source>
</evidence>
<dbReference type="SMART" id="SM00867">
    <property type="entry name" value="YceI"/>
    <property type="match status" value="1"/>
</dbReference>
<dbReference type="InterPro" id="IPR036761">
    <property type="entry name" value="TTHA0802/YceI-like_sf"/>
</dbReference>
<feature type="domain" description="Lipid/polyisoprenoid-binding YceI-like" evidence="2">
    <location>
        <begin position="29"/>
        <end position="193"/>
    </location>
</feature>
<dbReference type="InterPro" id="IPR007372">
    <property type="entry name" value="Lipid/polyisoprenoid-bd_YceI"/>
</dbReference>
<gene>
    <name evidence="3" type="ORF">GCM10025759_29840</name>
</gene>
<protein>
    <submittedName>
        <fullName evidence="3">YceI family protein</fullName>
    </submittedName>
</protein>
<dbReference type="RefSeq" id="WP_158982234.1">
    <property type="nucleotide sequence ID" value="NZ_BAABKY010000004.1"/>
</dbReference>
<comment type="caution">
    <text evidence="3">The sequence shown here is derived from an EMBL/GenBank/DDBJ whole genome shotgun (WGS) entry which is preliminary data.</text>
</comment>
<keyword evidence="4" id="KW-1185">Reference proteome</keyword>
<dbReference type="SUPFAM" id="SSF101874">
    <property type="entry name" value="YceI-like"/>
    <property type="match status" value="1"/>
</dbReference>